<accession>A0ABR2UMZ3</accession>
<dbReference type="PANTHER" id="PTHR24148">
    <property type="entry name" value="ANKYRIN REPEAT DOMAIN-CONTAINING PROTEIN 39 HOMOLOG-RELATED"/>
    <property type="match status" value="1"/>
</dbReference>
<proteinExistence type="predicted"/>
<evidence type="ECO:0000313" key="3">
    <source>
        <dbReference type="Proteomes" id="UP001408356"/>
    </source>
</evidence>
<evidence type="ECO:0000313" key="2">
    <source>
        <dbReference type="EMBL" id="KAK9415884.1"/>
    </source>
</evidence>
<dbReference type="PANTHER" id="PTHR24148:SF73">
    <property type="entry name" value="HET DOMAIN PROTEIN (AFU_ORTHOLOGUE AFUA_8G01020)"/>
    <property type="match status" value="1"/>
</dbReference>
<name>A0ABR2UMZ3_9PEZI</name>
<protein>
    <submittedName>
        <fullName evidence="2">Heterokaryon incompatibility domain-containing protein</fullName>
    </submittedName>
</protein>
<dbReference type="EMBL" id="JARVKF010000411">
    <property type="protein sequence ID" value="KAK9415884.1"/>
    <property type="molecule type" value="Genomic_DNA"/>
</dbReference>
<dbReference type="Proteomes" id="UP001408356">
    <property type="component" value="Unassembled WGS sequence"/>
</dbReference>
<evidence type="ECO:0000259" key="1">
    <source>
        <dbReference type="Pfam" id="PF06985"/>
    </source>
</evidence>
<feature type="domain" description="Heterokaryon incompatibility" evidence="1">
    <location>
        <begin position="39"/>
        <end position="180"/>
    </location>
</feature>
<dbReference type="InterPro" id="IPR052895">
    <property type="entry name" value="HetReg/Transcr_Mod"/>
</dbReference>
<comment type="caution">
    <text evidence="2">The sequence shown here is derived from an EMBL/GenBank/DDBJ whole genome shotgun (WGS) entry which is preliminary data.</text>
</comment>
<organism evidence="2 3">
    <name type="scientific">Seiridium unicorne</name>
    <dbReference type="NCBI Taxonomy" id="138068"/>
    <lineage>
        <taxon>Eukaryota</taxon>
        <taxon>Fungi</taxon>
        <taxon>Dikarya</taxon>
        <taxon>Ascomycota</taxon>
        <taxon>Pezizomycotina</taxon>
        <taxon>Sordariomycetes</taxon>
        <taxon>Xylariomycetidae</taxon>
        <taxon>Amphisphaeriales</taxon>
        <taxon>Sporocadaceae</taxon>
        <taxon>Seiridium</taxon>
    </lineage>
</organism>
<dbReference type="InterPro" id="IPR010730">
    <property type="entry name" value="HET"/>
</dbReference>
<sequence>MDELELSSVTGSVMNESDLNNPRTLLQRLKKDYFNLFQYTAISYTWGDEAALENIVLGDGGQIEIGKTLWSFLDQQSSLIKQEKLFWIDALCINQSDTHERNHQVGLMKLIYASAAKVFVWLGREDGDSNLAMTYISNQSKKPLRRRGTGFYPLWSATEANSLNALFYRPYWTRMWIIQELLHAEQIQVWCGSKNFIWEDLEKLYLKIKILEDTNWSAHHYLCIPIMQSPAVVMVWQRAHWRHPETPTPTLRILIEIFRDWRCRDIRDKVFALVGMATGDSKIDADYTLSTKELYFAVMRRVEGTEFGFLLAQILGLSIEDLDMYTGMMIDYKTYDPKLLVLRARWNGWNDDTRASC</sequence>
<gene>
    <name evidence="2" type="ORF">SUNI508_10013</name>
</gene>
<dbReference type="Pfam" id="PF06985">
    <property type="entry name" value="HET"/>
    <property type="match status" value="1"/>
</dbReference>
<keyword evidence="3" id="KW-1185">Reference proteome</keyword>
<reference evidence="2 3" key="1">
    <citation type="journal article" date="2024" name="J. Plant Pathol.">
        <title>Sequence and assembly of the genome of Seiridium unicorne, isolate CBS 538.82, causal agent of cypress canker disease.</title>
        <authorList>
            <person name="Scali E."/>
            <person name="Rocca G.D."/>
            <person name="Danti R."/>
            <person name="Garbelotto M."/>
            <person name="Barberini S."/>
            <person name="Baroncelli R."/>
            <person name="Emiliani G."/>
        </authorList>
    </citation>
    <scope>NUCLEOTIDE SEQUENCE [LARGE SCALE GENOMIC DNA]</scope>
    <source>
        <strain evidence="2 3">BM-138-508</strain>
    </source>
</reference>